<dbReference type="Pfam" id="PF02457">
    <property type="entry name" value="DAC"/>
    <property type="match status" value="1"/>
</dbReference>
<evidence type="ECO:0000256" key="2">
    <source>
        <dbReference type="ARBA" id="ARBA00022475"/>
    </source>
</evidence>
<keyword evidence="2 10" id="KW-1003">Cell membrane</keyword>
<keyword evidence="6 10" id="KW-0547">Nucleotide-binding</keyword>
<organism evidence="12 13">
    <name type="scientific">Candidatus Anaerobutyricum stercoris</name>
    <dbReference type="NCBI Taxonomy" id="2838457"/>
    <lineage>
        <taxon>Bacteria</taxon>
        <taxon>Bacillati</taxon>
        <taxon>Bacillota</taxon>
        <taxon>Clostridia</taxon>
        <taxon>Lachnospirales</taxon>
        <taxon>Lachnospiraceae</taxon>
        <taxon>Anaerobutyricum</taxon>
    </lineage>
</organism>
<dbReference type="FunFam" id="3.40.1700.10:FF:000002">
    <property type="entry name" value="Diadenylate cyclase"/>
    <property type="match status" value="1"/>
</dbReference>
<dbReference type="InterPro" id="IPR003390">
    <property type="entry name" value="DNA_integrity_scan_DisA_N"/>
</dbReference>
<evidence type="ECO:0000313" key="13">
    <source>
        <dbReference type="Proteomes" id="UP000824049"/>
    </source>
</evidence>
<dbReference type="HAMAP" id="MF_01499">
    <property type="entry name" value="DacA"/>
    <property type="match status" value="1"/>
</dbReference>
<proteinExistence type="inferred from homology"/>
<comment type="caution">
    <text evidence="12">The sequence shown here is derived from an EMBL/GenBank/DDBJ whole genome shotgun (WGS) entry which is preliminary data.</text>
</comment>
<dbReference type="PANTHER" id="PTHR34185">
    <property type="entry name" value="DIADENYLATE CYCLASE"/>
    <property type="match status" value="1"/>
</dbReference>
<evidence type="ECO:0000256" key="4">
    <source>
        <dbReference type="ARBA" id="ARBA00022692"/>
    </source>
</evidence>
<dbReference type="PANTHER" id="PTHR34185:SF1">
    <property type="entry name" value="DIADENYLATE CYCLASE"/>
    <property type="match status" value="1"/>
</dbReference>
<evidence type="ECO:0000256" key="8">
    <source>
        <dbReference type="ARBA" id="ARBA00022989"/>
    </source>
</evidence>
<keyword evidence="8 10" id="KW-1133">Transmembrane helix</keyword>
<dbReference type="EC" id="2.7.7.85" evidence="10"/>
<dbReference type="InterPro" id="IPR036888">
    <property type="entry name" value="DNA_integrity_DisA_N_sf"/>
</dbReference>
<keyword evidence="5 10" id="KW-0548">Nucleotidyltransferase</keyword>
<keyword evidence="9 10" id="KW-0472">Membrane</keyword>
<dbReference type="AlphaFoldDB" id="A0A9D2J8M9"/>
<evidence type="ECO:0000256" key="1">
    <source>
        <dbReference type="ARBA" id="ARBA00000877"/>
    </source>
</evidence>
<dbReference type="InterPro" id="IPR045585">
    <property type="entry name" value="CdaA_N"/>
</dbReference>
<accession>A0A9D2J8M9</accession>
<feature type="transmembrane region" description="Helical" evidence="10">
    <location>
        <begin position="13"/>
        <end position="38"/>
    </location>
</feature>
<dbReference type="Pfam" id="PF19293">
    <property type="entry name" value="CdaA_N"/>
    <property type="match status" value="1"/>
</dbReference>
<dbReference type="Proteomes" id="UP000824049">
    <property type="component" value="Unassembled WGS sequence"/>
</dbReference>
<dbReference type="PROSITE" id="PS51794">
    <property type="entry name" value="DAC"/>
    <property type="match status" value="1"/>
</dbReference>
<dbReference type="SUPFAM" id="SSF143597">
    <property type="entry name" value="YojJ-like"/>
    <property type="match status" value="1"/>
</dbReference>
<dbReference type="NCBIfam" id="TIGR00159">
    <property type="entry name" value="diadenylate cyclase CdaA"/>
    <property type="match status" value="1"/>
</dbReference>
<reference evidence="12" key="1">
    <citation type="journal article" date="2021" name="PeerJ">
        <title>Extensive microbial diversity within the chicken gut microbiome revealed by metagenomics and culture.</title>
        <authorList>
            <person name="Gilroy R."/>
            <person name="Ravi A."/>
            <person name="Getino M."/>
            <person name="Pursley I."/>
            <person name="Horton D.L."/>
            <person name="Alikhan N.F."/>
            <person name="Baker D."/>
            <person name="Gharbi K."/>
            <person name="Hall N."/>
            <person name="Watson M."/>
            <person name="Adriaenssens E.M."/>
            <person name="Foster-Nyarko E."/>
            <person name="Jarju S."/>
            <person name="Secka A."/>
            <person name="Antonio M."/>
            <person name="Oren A."/>
            <person name="Chaudhuri R.R."/>
            <person name="La Ragione R."/>
            <person name="Hildebrand F."/>
            <person name="Pallen M.J."/>
        </authorList>
    </citation>
    <scope>NUCLEOTIDE SEQUENCE</scope>
    <source>
        <strain evidence="12">CHK179-28034</strain>
    </source>
</reference>
<comment type="caution">
    <text evidence="10">Lacks conserved residue(s) required for the propagation of feature annotation.</text>
</comment>
<keyword evidence="7 10" id="KW-0067">ATP-binding</keyword>
<dbReference type="GO" id="GO:0006171">
    <property type="term" value="P:cAMP biosynthetic process"/>
    <property type="evidence" value="ECO:0007669"/>
    <property type="project" value="InterPro"/>
</dbReference>
<dbReference type="GO" id="GO:0005524">
    <property type="term" value="F:ATP binding"/>
    <property type="evidence" value="ECO:0007669"/>
    <property type="project" value="UniProtKB-UniRule"/>
</dbReference>
<dbReference type="InterPro" id="IPR050338">
    <property type="entry name" value="DisA"/>
</dbReference>
<dbReference type="GO" id="GO:0106408">
    <property type="term" value="F:diadenylate cyclase activity"/>
    <property type="evidence" value="ECO:0007669"/>
    <property type="project" value="UniProtKB-EC"/>
</dbReference>
<reference evidence="12" key="2">
    <citation type="submission" date="2021-04" db="EMBL/GenBank/DDBJ databases">
        <authorList>
            <person name="Gilroy R."/>
        </authorList>
    </citation>
    <scope>NUCLEOTIDE SEQUENCE</scope>
    <source>
        <strain evidence="12">CHK179-28034</strain>
    </source>
</reference>
<evidence type="ECO:0000256" key="5">
    <source>
        <dbReference type="ARBA" id="ARBA00022695"/>
    </source>
</evidence>
<evidence type="ECO:0000256" key="7">
    <source>
        <dbReference type="ARBA" id="ARBA00022840"/>
    </source>
</evidence>
<keyword evidence="4 10" id="KW-0812">Transmembrane</keyword>
<dbReference type="Gene3D" id="3.40.1700.10">
    <property type="entry name" value="DNA integrity scanning protein, DisA, N-terminal domain"/>
    <property type="match status" value="1"/>
</dbReference>
<feature type="transmembrane region" description="Helical" evidence="10">
    <location>
        <begin position="74"/>
        <end position="93"/>
    </location>
</feature>
<feature type="domain" description="DAC" evidence="11">
    <location>
        <begin position="94"/>
        <end position="261"/>
    </location>
</feature>
<evidence type="ECO:0000256" key="6">
    <source>
        <dbReference type="ARBA" id="ARBA00022741"/>
    </source>
</evidence>
<comment type="catalytic activity">
    <reaction evidence="1 10">
        <text>2 ATP = 3',3'-c-di-AMP + 2 diphosphate</text>
        <dbReference type="Rhea" id="RHEA:35655"/>
        <dbReference type="ChEBI" id="CHEBI:30616"/>
        <dbReference type="ChEBI" id="CHEBI:33019"/>
        <dbReference type="ChEBI" id="CHEBI:71500"/>
        <dbReference type="EC" id="2.7.7.85"/>
    </reaction>
</comment>
<dbReference type="InterPro" id="IPR034701">
    <property type="entry name" value="CdaA"/>
</dbReference>
<evidence type="ECO:0000259" key="11">
    <source>
        <dbReference type="PROSITE" id="PS51794"/>
    </source>
</evidence>
<evidence type="ECO:0000313" key="12">
    <source>
        <dbReference type="EMBL" id="HIZ39684.1"/>
    </source>
</evidence>
<dbReference type="EMBL" id="DXBR01000062">
    <property type="protein sequence ID" value="HIZ39684.1"/>
    <property type="molecule type" value="Genomic_DNA"/>
</dbReference>
<comment type="similarity">
    <text evidence="10">Belongs to the adenylate cyclase family. DacA/CdaA subfamily.</text>
</comment>
<dbReference type="GO" id="GO:0004016">
    <property type="term" value="F:adenylate cyclase activity"/>
    <property type="evidence" value="ECO:0007669"/>
    <property type="project" value="UniProtKB-UniRule"/>
</dbReference>
<evidence type="ECO:0000256" key="3">
    <source>
        <dbReference type="ARBA" id="ARBA00022679"/>
    </source>
</evidence>
<comment type="subunit">
    <text evidence="10">Probably a homodimer.</text>
</comment>
<gene>
    <name evidence="12" type="primary">cdaA</name>
    <name evidence="10" type="synonym">dacA</name>
    <name evidence="12" type="ORF">H9968_07145</name>
</gene>
<sequence length="302" mass="33944">MSFDQFLDLIQKYLYRFSISTIGITDIVEIIIISAIVYQIIKWLQLTRAWTLFKGIIVLLLFALMAVIFQLDTIAWLLSNSLSVGIMAAIVIFQPELRRALEQLGRKNFLRNFIFSSDEEASEKTFLTEKGITEIVRATFEMSKVKTGALIVIEQKVALGEYERTGIAVDGIVSSQLLINIFEHNTPLHDGAVIIRGNRIVSATCYLPLTDSMELGKELGTRHRAAVGISEVSDSTTIVVSEETGGVSVAKDGKLYRSLDREELKERLNLLRPEPTGSMDVLKKWKGLLRNERSEKSEKSDK</sequence>
<dbReference type="InterPro" id="IPR014046">
    <property type="entry name" value="C-di-AMP_synthase"/>
</dbReference>
<protein>
    <recommendedName>
        <fullName evidence="10">Diadenylate cyclase</fullName>
        <shortName evidence="10">DAC</shortName>
        <ecNumber evidence="10">2.7.7.85</ecNumber>
    </recommendedName>
    <alternativeName>
        <fullName evidence="10">Cyclic-di-AMP synthase</fullName>
        <shortName evidence="10">c-di-AMP synthase</shortName>
    </alternativeName>
</protein>
<name>A0A9D2J8M9_9FIRM</name>
<dbReference type="PIRSF" id="PIRSF004793">
    <property type="entry name" value="UCP004793"/>
    <property type="match status" value="1"/>
</dbReference>
<comment type="function">
    <text evidence="10">Catalyzes the condensation of 2 ATP molecules into cyclic di-AMP (c-di-AMP), a second messenger used to regulate differing processes in different bacteria.</text>
</comment>
<keyword evidence="3 10" id="KW-0808">Transferase</keyword>
<evidence type="ECO:0000256" key="9">
    <source>
        <dbReference type="ARBA" id="ARBA00023136"/>
    </source>
</evidence>
<feature type="transmembrane region" description="Helical" evidence="10">
    <location>
        <begin position="50"/>
        <end position="68"/>
    </location>
</feature>
<evidence type="ECO:0000256" key="10">
    <source>
        <dbReference type="HAMAP-Rule" id="MF_01499"/>
    </source>
</evidence>